<dbReference type="InterPro" id="IPR002104">
    <property type="entry name" value="Integrase_catalytic"/>
</dbReference>
<dbReference type="InterPro" id="IPR013762">
    <property type="entry name" value="Integrase-like_cat_sf"/>
</dbReference>
<dbReference type="CDD" id="cd00796">
    <property type="entry name" value="INT_Rci_Hp1_C"/>
    <property type="match status" value="1"/>
</dbReference>
<dbReference type="EMBL" id="JAENIK010000012">
    <property type="protein sequence ID" value="MBK1817536.1"/>
    <property type="molecule type" value="Genomic_DNA"/>
</dbReference>
<reference evidence="3" key="1">
    <citation type="submission" date="2021-01" db="EMBL/GenBank/DDBJ databases">
        <title>Modified the classification status of verrucomicrobia.</title>
        <authorList>
            <person name="Feng X."/>
        </authorList>
    </citation>
    <scope>NUCLEOTIDE SEQUENCE</scope>
    <source>
        <strain evidence="3">JCM 18052</strain>
    </source>
</reference>
<keyword evidence="4" id="KW-1185">Reference proteome</keyword>
<dbReference type="GO" id="GO:0015074">
    <property type="term" value="P:DNA integration"/>
    <property type="evidence" value="ECO:0007669"/>
    <property type="project" value="InterPro"/>
</dbReference>
<evidence type="ECO:0000313" key="4">
    <source>
        <dbReference type="Proteomes" id="UP000600139"/>
    </source>
</evidence>
<dbReference type="AlphaFoldDB" id="A0A934VD08"/>
<dbReference type="InterPro" id="IPR011010">
    <property type="entry name" value="DNA_brk_join_enz"/>
</dbReference>
<organism evidence="3 4">
    <name type="scientific">Luteolibacter yonseiensis</name>
    <dbReference type="NCBI Taxonomy" id="1144680"/>
    <lineage>
        <taxon>Bacteria</taxon>
        <taxon>Pseudomonadati</taxon>
        <taxon>Verrucomicrobiota</taxon>
        <taxon>Verrucomicrobiia</taxon>
        <taxon>Verrucomicrobiales</taxon>
        <taxon>Verrucomicrobiaceae</taxon>
        <taxon>Luteolibacter</taxon>
    </lineage>
</organism>
<dbReference type="SUPFAM" id="SSF56349">
    <property type="entry name" value="DNA breaking-rejoining enzymes"/>
    <property type="match status" value="1"/>
</dbReference>
<evidence type="ECO:0000313" key="3">
    <source>
        <dbReference type="EMBL" id="MBK1817536.1"/>
    </source>
</evidence>
<dbReference type="GO" id="GO:0003677">
    <property type="term" value="F:DNA binding"/>
    <property type="evidence" value="ECO:0007669"/>
    <property type="project" value="InterPro"/>
</dbReference>
<gene>
    <name evidence="3" type="ORF">JIN84_18085</name>
</gene>
<protein>
    <submittedName>
        <fullName evidence="3">Site-specific integrase</fullName>
    </submittedName>
</protein>
<dbReference type="Proteomes" id="UP000600139">
    <property type="component" value="Unassembled WGS sequence"/>
</dbReference>
<feature type="domain" description="Tyr recombinase" evidence="2">
    <location>
        <begin position="171"/>
        <end position="344"/>
    </location>
</feature>
<name>A0A934VD08_9BACT</name>
<comment type="caution">
    <text evidence="3">The sequence shown here is derived from an EMBL/GenBank/DDBJ whole genome shotgun (WGS) entry which is preliminary data.</text>
</comment>
<dbReference type="Gene3D" id="1.10.443.10">
    <property type="entry name" value="Intergrase catalytic core"/>
    <property type="match status" value="1"/>
</dbReference>
<keyword evidence="1" id="KW-0233">DNA recombination</keyword>
<dbReference type="PROSITE" id="PS51898">
    <property type="entry name" value="TYR_RECOMBINASE"/>
    <property type="match status" value="1"/>
</dbReference>
<proteinExistence type="predicted"/>
<dbReference type="GO" id="GO:0006310">
    <property type="term" value="P:DNA recombination"/>
    <property type="evidence" value="ECO:0007669"/>
    <property type="project" value="UniProtKB-KW"/>
</dbReference>
<evidence type="ECO:0000256" key="1">
    <source>
        <dbReference type="ARBA" id="ARBA00023172"/>
    </source>
</evidence>
<sequence>MSDWTQVGENLVRHRAGTIYLRAKVEGKVKRVSLGTSDLRIAKIKRDDLLAGMRAAAVLQPNAAHVRTIGDVLAVVAERITTQPQLQPRTILFYRDILKVLKETLPVAVHARSWTAGEAGKWWMRMAKQYHAQRANNLLGVAKRVGKAIVELGLRLDDPTAGLKRMKVTEKDLHIPSKETVEMVIEDVRAQRKAHSEEAGNYIEFLAYAGCRHGQAVALQWEDITKDWIRFKSGVSGTKGADTRRLPISPPLRAILDKMRPENATGPVFKLKTPKVALANACERLQIPHLRVHDLRHFFATWALECGVDVPTVSKWLGHKDGGALVLKTYFHGRDDHGLASAAKLGLSS</sequence>
<accession>A0A934VD08</accession>
<dbReference type="RefSeq" id="WP_200352476.1">
    <property type="nucleotide sequence ID" value="NZ_BAABHZ010000001.1"/>
</dbReference>
<dbReference type="PANTHER" id="PTHR30349:SF64">
    <property type="entry name" value="PROPHAGE INTEGRASE INTD-RELATED"/>
    <property type="match status" value="1"/>
</dbReference>
<evidence type="ECO:0000259" key="2">
    <source>
        <dbReference type="PROSITE" id="PS51898"/>
    </source>
</evidence>
<dbReference type="InterPro" id="IPR050090">
    <property type="entry name" value="Tyrosine_recombinase_XerCD"/>
</dbReference>
<dbReference type="PANTHER" id="PTHR30349">
    <property type="entry name" value="PHAGE INTEGRASE-RELATED"/>
    <property type="match status" value="1"/>
</dbReference>
<dbReference type="Pfam" id="PF00589">
    <property type="entry name" value="Phage_integrase"/>
    <property type="match status" value="1"/>
</dbReference>